<dbReference type="SUPFAM" id="SSF53254">
    <property type="entry name" value="Phosphoglycerate mutase-like"/>
    <property type="match status" value="1"/>
</dbReference>
<keyword evidence="2" id="KW-1185">Reference proteome</keyword>
<evidence type="ECO:0000313" key="1">
    <source>
        <dbReference type="EMBL" id="AND75284.1"/>
    </source>
</evidence>
<sequence>MKVMLIRHAESYANINNDLYSQVPDHEIDITPKGVEQANDFCLDYSLKSYDRILVLCSPYKRTIKTRDIIIEPLKDSYNITSRIEPLLHERLLASNYDELAEVNKHYYREKSFGLWWYKDGGVESYNDVYQRALLFKQELNSIKQSQKYDQVIIISHCVFLSMLRCIIEGNTDIDHMSRIPHFTSNCSSFDCEL</sequence>
<dbReference type="EMBL" id="KU935715">
    <property type="protein sequence ID" value="AND75284.1"/>
    <property type="molecule type" value="Genomic_DNA"/>
</dbReference>
<dbReference type="InterPro" id="IPR052765">
    <property type="entry name" value="PGM-Related"/>
</dbReference>
<dbReference type="Pfam" id="PF00300">
    <property type="entry name" value="His_Phos_1"/>
    <property type="match status" value="1"/>
</dbReference>
<dbReference type="CDD" id="cd07067">
    <property type="entry name" value="HP_PGM_like"/>
    <property type="match status" value="1"/>
</dbReference>
<dbReference type="InterPro" id="IPR029033">
    <property type="entry name" value="His_PPase_superfam"/>
</dbReference>
<name>A0A172Q0B6_9CAUD</name>
<accession>A0A172Q0B6</accession>
<dbReference type="InterPro" id="IPR013078">
    <property type="entry name" value="His_Pase_superF_clade-1"/>
</dbReference>
<organism evidence="1 2">
    <name type="scientific">Acinetobacter phage vB_AbaM_ME3</name>
    <dbReference type="NCBI Taxonomy" id="1837876"/>
    <lineage>
        <taxon>Viruses</taxon>
        <taxon>Duplodnaviria</taxon>
        <taxon>Heunggongvirae</taxon>
        <taxon>Uroviricota</taxon>
        <taxon>Caudoviricetes</taxon>
        <taxon>Metrivirus</taxon>
        <taxon>Metrivirus ME3</taxon>
    </lineage>
</organism>
<protein>
    <submittedName>
        <fullName evidence="1">Phosphoglycerate mutase</fullName>
    </submittedName>
</protein>
<proteinExistence type="predicted"/>
<reference evidence="2" key="1">
    <citation type="submission" date="2016-03" db="EMBL/GenBank/DDBJ databases">
        <title>Characterization of Acinetobacter baumannii phage vB_AbaM_ME3.</title>
        <authorList>
            <person name="Buttimer C.T.H."/>
            <person name="Elbreki M."/>
            <person name="Coffey A."/>
        </authorList>
    </citation>
    <scope>NUCLEOTIDE SEQUENCE [LARGE SCALE GENOMIC DNA]</scope>
</reference>
<dbReference type="Gene3D" id="3.40.50.1240">
    <property type="entry name" value="Phosphoglycerate mutase-like"/>
    <property type="match status" value="1"/>
</dbReference>
<evidence type="ECO:0000313" key="2">
    <source>
        <dbReference type="Proteomes" id="UP000225947"/>
    </source>
</evidence>
<gene>
    <name evidence="1" type="ORF">ME3_123</name>
</gene>
<dbReference type="Proteomes" id="UP000225947">
    <property type="component" value="Segment"/>
</dbReference>
<dbReference type="SMART" id="SM00855">
    <property type="entry name" value="PGAM"/>
    <property type="match status" value="1"/>
</dbReference>
<dbReference type="PANTHER" id="PTHR46192">
    <property type="entry name" value="BROAD-RANGE ACID PHOSPHATASE DET1"/>
    <property type="match status" value="1"/>
</dbReference>